<dbReference type="Gene3D" id="3.90.226.10">
    <property type="entry name" value="2-enoyl-CoA Hydratase, Chain A, domain 1"/>
    <property type="match status" value="1"/>
</dbReference>
<keyword evidence="4" id="KW-1185">Reference proteome</keyword>
<evidence type="ECO:0000256" key="2">
    <source>
        <dbReference type="RuleBase" id="RU003707"/>
    </source>
</evidence>
<accession>A0A0F7RYA8</accession>
<dbReference type="CDD" id="cd06558">
    <property type="entry name" value="crotonase-like"/>
    <property type="match status" value="1"/>
</dbReference>
<dbReference type="GO" id="GO:0005739">
    <property type="term" value="C:mitochondrion"/>
    <property type="evidence" value="ECO:0007669"/>
    <property type="project" value="TreeGrafter"/>
</dbReference>
<evidence type="ECO:0008006" key="5">
    <source>
        <dbReference type="Google" id="ProtNLM"/>
    </source>
</evidence>
<dbReference type="SUPFAM" id="SSF52096">
    <property type="entry name" value="ClpP/crotonase"/>
    <property type="match status" value="1"/>
</dbReference>
<dbReference type="PROSITE" id="PS00166">
    <property type="entry name" value="ENOYL_COA_HYDRATASE"/>
    <property type="match status" value="1"/>
</dbReference>
<dbReference type="AlphaFoldDB" id="A0A0F7RYA8"/>
<name>A0A0F7RYA8_9BASI</name>
<gene>
    <name evidence="3" type="primary">SSCI35050.1</name>
</gene>
<dbReference type="InterPro" id="IPR001753">
    <property type="entry name" value="Enoyl-CoA_hydra/iso"/>
</dbReference>
<dbReference type="STRING" id="49012.A0A0F7RYA8"/>
<dbReference type="PANTHER" id="PTHR11941">
    <property type="entry name" value="ENOYL-COA HYDRATASE-RELATED"/>
    <property type="match status" value="1"/>
</dbReference>
<evidence type="ECO:0000256" key="1">
    <source>
        <dbReference type="ARBA" id="ARBA00005254"/>
    </source>
</evidence>
<evidence type="ECO:0000313" key="3">
    <source>
        <dbReference type="EMBL" id="CDS00074.1"/>
    </source>
</evidence>
<evidence type="ECO:0000313" key="4">
    <source>
        <dbReference type="Proteomes" id="UP000242770"/>
    </source>
</evidence>
<dbReference type="GO" id="GO:0006635">
    <property type="term" value="P:fatty acid beta-oxidation"/>
    <property type="evidence" value="ECO:0007669"/>
    <property type="project" value="TreeGrafter"/>
</dbReference>
<sequence>MPRVLILRANGPTFCAGADLKERRQMSDSEVVEFLQDVRQMLDQVEKLPIPTLAAIDGPALGGGLELALACDFRIAAASVDKIGFPEVKLGIIPGAGGTQRAPRIIGLQRAKELIYTGTQLNATQGKQLGLIDHGHQYGLERGADSWA</sequence>
<dbReference type="GO" id="GO:0003824">
    <property type="term" value="F:catalytic activity"/>
    <property type="evidence" value="ECO:0007669"/>
    <property type="project" value="InterPro"/>
</dbReference>
<comment type="similarity">
    <text evidence="1 2">Belongs to the enoyl-CoA hydratase/isomerase family.</text>
</comment>
<organism evidence="3 4">
    <name type="scientific">Sporisorium scitamineum</name>
    <dbReference type="NCBI Taxonomy" id="49012"/>
    <lineage>
        <taxon>Eukaryota</taxon>
        <taxon>Fungi</taxon>
        <taxon>Dikarya</taxon>
        <taxon>Basidiomycota</taxon>
        <taxon>Ustilaginomycotina</taxon>
        <taxon>Ustilaginomycetes</taxon>
        <taxon>Ustilaginales</taxon>
        <taxon>Ustilaginaceae</taxon>
        <taxon>Sporisorium</taxon>
    </lineage>
</organism>
<dbReference type="Pfam" id="PF00378">
    <property type="entry name" value="ECH_1"/>
    <property type="match status" value="1"/>
</dbReference>
<dbReference type="PANTHER" id="PTHR11941:SF171">
    <property type="entry name" value="SD19268P"/>
    <property type="match status" value="1"/>
</dbReference>
<reference evidence="4" key="1">
    <citation type="submission" date="2014-06" db="EMBL/GenBank/DDBJ databases">
        <authorList>
            <person name="Berkman P.J."/>
        </authorList>
    </citation>
    <scope>NUCLEOTIDE SEQUENCE [LARGE SCALE GENOMIC DNA]</scope>
</reference>
<proteinExistence type="inferred from homology"/>
<dbReference type="EMBL" id="CCFA01001955">
    <property type="protein sequence ID" value="CDS00074.1"/>
    <property type="molecule type" value="Genomic_DNA"/>
</dbReference>
<dbReference type="InterPro" id="IPR018376">
    <property type="entry name" value="Enoyl-CoA_hyd/isom_CS"/>
</dbReference>
<protein>
    <recommendedName>
        <fullName evidence="5">Enoyl-CoA hydratase</fullName>
    </recommendedName>
</protein>
<dbReference type="InterPro" id="IPR029045">
    <property type="entry name" value="ClpP/crotonase-like_dom_sf"/>
</dbReference>
<dbReference type="Proteomes" id="UP000242770">
    <property type="component" value="Unassembled WGS sequence"/>
</dbReference>